<feature type="coiled-coil region" evidence="1">
    <location>
        <begin position="26"/>
        <end position="53"/>
    </location>
</feature>
<proteinExistence type="predicted"/>
<keyword evidence="1" id="KW-0175">Coiled coil</keyword>
<evidence type="ECO:0000256" key="1">
    <source>
        <dbReference type="SAM" id="Coils"/>
    </source>
</evidence>
<dbReference type="AlphaFoldDB" id="A0A1L0B5M2"/>
<gene>
    <name evidence="3" type="ORF">HGUI_03891</name>
</gene>
<dbReference type="EMBL" id="FQNF01000133">
    <property type="protein sequence ID" value="SGZ41690.1"/>
    <property type="molecule type" value="Genomic_DNA"/>
</dbReference>
<dbReference type="VEuPathDB" id="FungiDB:HGUI_03891"/>
<keyword evidence="4" id="KW-1185">Reference proteome</keyword>
<reference evidence="4" key="1">
    <citation type="submission" date="2016-11" db="EMBL/GenBank/DDBJ databases">
        <authorList>
            <person name="Guldener U."/>
        </authorList>
    </citation>
    <scope>NUCLEOTIDE SEQUENCE [LARGE SCALE GENOMIC DNA]</scope>
</reference>
<sequence>MGERITRHSNRKRSAVDDYFPTKKQESFAQQKLKSSNNLLKELENDFDDFENFLNSNKTSDIDHKIDTKTIESLKSTDKLDLMFKKNQKKYKEILDDYENLEFFVEDKEDEERNDQVRSLQEYNSIVHDTFGYNVYFNKLFFKLDKLKMESILNEHKIVNLIDRSLSMFLYAEGDKKKKHWIYNAYTDDDLLMSFEERKAVYDKFDLWLKNLHEFYYENKKNHKDYEPDRKRQARLLRKNNSESEDKKYPIHNEINLNVLVLLQVLFLLSNDFYHHNMKYQYAFNPIFDLNNYLAYIKKYIPIIYERMSTITLKELNVFKFFKGFLDREYVNDYHIGIFMKLKLLPRNIVDIFRQAFYGDDFDEFVKKTMILNVKDIDSHERTAIELQDPEIREMKDDIMLKNSLINLQSCIKMEENHLLSIKRAIKIQNYLINREKTSEIHKQMKFLQSIVTGKEVKYYKHLAMGILKELHQLKIQERESLADMETDIEIISNNDKQDAKEKTVDEEDEGIQGENKQADVNNYGFSNDSLPDLFIKRLIETKLISYDDTSD</sequence>
<feature type="region of interest" description="Disordered" evidence="2">
    <location>
        <begin position="493"/>
        <end position="523"/>
    </location>
</feature>
<dbReference type="OrthoDB" id="3972907at2759"/>
<dbReference type="Proteomes" id="UP000183365">
    <property type="component" value="Unassembled WGS sequence"/>
</dbReference>
<accession>A0A1L0B5M2</accession>
<evidence type="ECO:0000256" key="2">
    <source>
        <dbReference type="SAM" id="MobiDB-lite"/>
    </source>
</evidence>
<evidence type="ECO:0000313" key="4">
    <source>
        <dbReference type="Proteomes" id="UP000183365"/>
    </source>
</evidence>
<name>A0A1L0B5M2_9ASCO</name>
<evidence type="ECO:0000313" key="3">
    <source>
        <dbReference type="EMBL" id="SGZ41690.1"/>
    </source>
</evidence>
<protein>
    <submittedName>
        <fullName evidence="3">Uncharacterized protein</fullName>
    </submittedName>
</protein>
<organism evidence="3 4">
    <name type="scientific">Hanseniaspora guilliermondii</name>
    <dbReference type="NCBI Taxonomy" id="56406"/>
    <lineage>
        <taxon>Eukaryota</taxon>
        <taxon>Fungi</taxon>
        <taxon>Dikarya</taxon>
        <taxon>Ascomycota</taxon>
        <taxon>Saccharomycotina</taxon>
        <taxon>Saccharomycetes</taxon>
        <taxon>Saccharomycodales</taxon>
        <taxon>Saccharomycodaceae</taxon>
        <taxon>Hanseniaspora</taxon>
    </lineage>
</organism>